<comment type="caution">
    <text evidence="2">The sequence shown here is derived from an EMBL/GenBank/DDBJ whole genome shotgun (WGS) entry which is preliminary data.</text>
</comment>
<dbReference type="EMBL" id="JRXF01000017">
    <property type="protein sequence ID" value="KOC93061.1"/>
    <property type="molecule type" value="Genomic_DNA"/>
</dbReference>
<dbReference type="STRING" id="1560201.NG42_07915"/>
<name>A0A0L7T5K8_9GAMM</name>
<dbReference type="InterPro" id="IPR028973">
    <property type="entry name" value="PhnB-like"/>
</dbReference>
<dbReference type="SUPFAM" id="SSF54593">
    <property type="entry name" value="Glyoxalase/Bleomycin resistance protein/Dihydroxybiphenyl dioxygenase"/>
    <property type="match status" value="1"/>
</dbReference>
<evidence type="ECO:0000259" key="1">
    <source>
        <dbReference type="Pfam" id="PF00903"/>
    </source>
</evidence>
<dbReference type="Proteomes" id="UP000036851">
    <property type="component" value="Unassembled WGS sequence"/>
</dbReference>
<sequence length="145" mass="16181">MQANPYLFFDGSCEQAIAFYQQAFGAELRFKMTFGEMPDPQSVQEGCGSGFDFPPDKIMHAQLKIGSSEIMMSDGNMASSDRQHQGYAISLATSDLEEGKNWFDNLSAGGHVTMPWQETFWAKGFGMLTDKFGIPWMVNVEKPMP</sequence>
<dbReference type="Proteomes" id="UP000037088">
    <property type="component" value="Unassembled WGS sequence"/>
</dbReference>
<gene>
    <name evidence="2" type="ORF">NG42_07915</name>
    <name evidence="3" type="ORF">NG43_11780</name>
</gene>
<dbReference type="PANTHER" id="PTHR33990">
    <property type="entry name" value="PROTEIN YJDN-RELATED"/>
    <property type="match status" value="1"/>
</dbReference>
<evidence type="ECO:0000313" key="3">
    <source>
        <dbReference type="EMBL" id="KOC93061.1"/>
    </source>
</evidence>
<accession>A0A0L7T5K8</accession>
<dbReference type="CDD" id="cd06588">
    <property type="entry name" value="PhnB_like"/>
    <property type="match status" value="1"/>
</dbReference>
<evidence type="ECO:0000313" key="2">
    <source>
        <dbReference type="EMBL" id="KOC90633.1"/>
    </source>
</evidence>
<dbReference type="InterPro" id="IPR029068">
    <property type="entry name" value="Glyas_Bleomycin-R_OHBP_Dase"/>
</dbReference>
<protein>
    <recommendedName>
        <fullName evidence="1">Glyoxalase/fosfomycin resistance/dioxygenase domain-containing protein</fullName>
    </recommendedName>
</protein>
<dbReference type="OrthoDB" id="9795306at2"/>
<dbReference type="PATRIC" id="fig|1560201.3.peg.1689"/>
<dbReference type="InterPro" id="IPR004360">
    <property type="entry name" value="Glyas_Fos-R_dOase_dom"/>
</dbReference>
<dbReference type="Gene3D" id="3.10.180.10">
    <property type="entry name" value="2,3-Dihydroxybiphenyl 1,2-Dioxygenase, domain 1"/>
    <property type="match status" value="1"/>
</dbReference>
<dbReference type="PANTHER" id="PTHR33990:SF1">
    <property type="entry name" value="PROTEIN YJDN"/>
    <property type="match status" value="1"/>
</dbReference>
<dbReference type="RefSeq" id="WP_052898780.1">
    <property type="nucleotide sequence ID" value="NZ_JRXE01000009.1"/>
</dbReference>
<dbReference type="Pfam" id="PF00903">
    <property type="entry name" value="Glyoxalase"/>
    <property type="match status" value="1"/>
</dbReference>
<organism evidence="2 5">
    <name type="scientific">Winslowiella iniecta</name>
    <dbReference type="NCBI Taxonomy" id="1560201"/>
    <lineage>
        <taxon>Bacteria</taxon>
        <taxon>Pseudomonadati</taxon>
        <taxon>Pseudomonadota</taxon>
        <taxon>Gammaproteobacteria</taxon>
        <taxon>Enterobacterales</taxon>
        <taxon>Erwiniaceae</taxon>
        <taxon>Winslowiella</taxon>
    </lineage>
</organism>
<feature type="domain" description="Glyoxalase/fosfomycin resistance/dioxygenase" evidence="1">
    <location>
        <begin position="5"/>
        <end position="138"/>
    </location>
</feature>
<keyword evidence="5" id="KW-1185">Reference proteome</keyword>
<evidence type="ECO:0000313" key="5">
    <source>
        <dbReference type="Proteomes" id="UP000037088"/>
    </source>
</evidence>
<proteinExistence type="predicted"/>
<evidence type="ECO:0000313" key="4">
    <source>
        <dbReference type="Proteomes" id="UP000036851"/>
    </source>
</evidence>
<dbReference type="EMBL" id="JRXE01000009">
    <property type="protein sequence ID" value="KOC90633.1"/>
    <property type="molecule type" value="Genomic_DNA"/>
</dbReference>
<dbReference type="NCBIfam" id="NF007537">
    <property type="entry name" value="PRK10148.1"/>
    <property type="match status" value="1"/>
</dbReference>
<dbReference type="AlphaFoldDB" id="A0A0L7T5K8"/>
<reference evidence="4 5" key="1">
    <citation type="journal article" date="2015" name="Int. J. Syst. Evol. Microbiol.">
        <title>Erwinia iniecta sp. nov., isolated from Russian wheat aphids (Diuraphis noxia).</title>
        <authorList>
            <person name="Campillo T."/>
            <person name="Luna E."/>
            <person name="Portier P."/>
            <person name="Fischer-Le Saux M."/>
            <person name="Lapitan N."/>
            <person name="Tisserat N.A."/>
            <person name="Leach J.E."/>
        </authorList>
    </citation>
    <scope>NUCLEOTIDE SEQUENCE [LARGE SCALE GENOMIC DNA]</scope>
    <source>
        <strain evidence="2 5">B120</strain>
        <strain evidence="3 4">B149</strain>
    </source>
</reference>